<gene>
    <name evidence="3" type="ORF">T440DRAFT_420855</name>
</gene>
<dbReference type="InterPro" id="IPR056632">
    <property type="entry name" value="DUF7730"/>
</dbReference>
<accession>A0A6A7B9C8</accession>
<evidence type="ECO:0000256" key="1">
    <source>
        <dbReference type="SAM" id="MobiDB-lite"/>
    </source>
</evidence>
<dbReference type="EMBL" id="MU006299">
    <property type="protein sequence ID" value="KAF2852146.1"/>
    <property type="molecule type" value="Genomic_DNA"/>
</dbReference>
<dbReference type="OrthoDB" id="62952at2759"/>
<name>A0A6A7B9C8_9PLEO</name>
<dbReference type="AlphaFoldDB" id="A0A6A7B9C8"/>
<evidence type="ECO:0000259" key="2">
    <source>
        <dbReference type="Pfam" id="PF24864"/>
    </source>
</evidence>
<organism evidence="3 4">
    <name type="scientific">Plenodomus tracheiphilus IPT5</name>
    <dbReference type="NCBI Taxonomy" id="1408161"/>
    <lineage>
        <taxon>Eukaryota</taxon>
        <taxon>Fungi</taxon>
        <taxon>Dikarya</taxon>
        <taxon>Ascomycota</taxon>
        <taxon>Pezizomycotina</taxon>
        <taxon>Dothideomycetes</taxon>
        <taxon>Pleosporomycetidae</taxon>
        <taxon>Pleosporales</taxon>
        <taxon>Pleosporineae</taxon>
        <taxon>Leptosphaeriaceae</taxon>
        <taxon>Plenodomus</taxon>
    </lineage>
</organism>
<feature type="region of interest" description="Disordered" evidence="1">
    <location>
        <begin position="338"/>
        <end position="497"/>
    </location>
</feature>
<evidence type="ECO:0000313" key="4">
    <source>
        <dbReference type="Proteomes" id="UP000799423"/>
    </source>
</evidence>
<dbReference type="Pfam" id="PF24864">
    <property type="entry name" value="DUF7730"/>
    <property type="match status" value="1"/>
</dbReference>
<protein>
    <recommendedName>
        <fullName evidence="2">DUF7730 domain-containing protein</fullName>
    </recommendedName>
</protein>
<feature type="domain" description="DUF7730" evidence="2">
    <location>
        <begin position="68"/>
        <end position="168"/>
    </location>
</feature>
<feature type="compositionally biased region" description="Low complexity" evidence="1">
    <location>
        <begin position="379"/>
        <end position="409"/>
    </location>
</feature>
<sequence>MGRSPKRRCIAVGQAFDITATLDQRPHEYPIGPCARTTRIMLDHCPSPIQTTSFRGDHRIAGVTPFPLFDLPQEIRDLIYYHLVVDRTSESEPVIKATRILKAQQKRIAAKASRERLNRQRSERGGRLVRRRSRVAEPSLHLNLLLASRRLYAEASDCLYGRNWFQITLNKLPATAFDAPRGWDFSRVKKLEVELQVKDAIRMNRYVDWRTFLSAFPSLQSLRIVPVFHPRYYEWAYPELRDWDTAHYVHKAFFRELLTAIPHHISLKIGARPIDMLNEESTTTRRINNGLLYDMYAELGSRTDLTFLRPVSLLRSAALRPAALSAAPRARVQVRFATSDYGSGDGNPAGEKPAKQGQNPSENLEHPGPAPPKVAQGKSSSSPNSDNGGSNSNPRSDSSTSNAKTGSSSTKREFSTSARQNASKEPAVEQGKQNQPSSSEVKGAQPKILNENPPKSSEQSEEVSNADAKNDKIPGGASKNGNDGNANEVIDEATKEM</sequence>
<feature type="compositionally biased region" description="Polar residues" evidence="1">
    <location>
        <begin position="431"/>
        <end position="440"/>
    </location>
</feature>
<proteinExistence type="predicted"/>
<keyword evidence="4" id="KW-1185">Reference proteome</keyword>
<dbReference type="Proteomes" id="UP000799423">
    <property type="component" value="Unassembled WGS sequence"/>
</dbReference>
<evidence type="ECO:0000313" key="3">
    <source>
        <dbReference type="EMBL" id="KAF2852146.1"/>
    </source>
</evidence>
<dbReference type="PANTHER" id="PTHR38790">
    <property type="entry name" value="2EXR DOMAIN-CONTAINING PROTEIN-RELATED"/>
    <property type="match status" value="1"/>
</dbReference>
<reference evidence="3" key="1">
    <citation type="submission" date="2020-01" db="EMBL/GenBank/DDBJ databases">
        <authorList>
            <consortium name="DOE Joint Genome Institute"/>
            <person name="Haridas S."/>
            <person name="Albert R."/>
            <person name="Binder M."/>
            <person name="Bloem J."/>
            <person name="Labutti K."/>
            <person name="Salamov A."/>
            <person name="Andreopoulos B."/>
            <person name="Baker S.E."/>
            <person name="Barry K."/>
            <person name="Bills G."/>
            <person name="Bluhm B.H."/>
            <person name="Cannon C."/>
            <person name="Castanera R."/>
            <person name="Culley D.E."/>
            <person name="Daum C."/>
            <person name="Ezra D."/>
            <person name="Gonzalez J.B."/>
            <person name="Henrissat B."/>
            <person name="Kuo A."/>
            <person name="Liang C."/>
            <person name="Lipzen A."/>
            <person name="Lutzoni F."/>
            <person name="Magnuson J."/>
            <person name="Mondo S."/>
            <person name="Nolan M."/>
            <person name="Ohm R."/>
            <person name="Pangilinan J."/>
            <person name="Park H.-J."/>
            <person name="Ramirez L."/>
            <person name="Alfaro M."/>
            <person name="Sun H."/>
            <person name="Tritt A."/>
            <person name="Yoshinaga Y."/>
            <person name="Zwiers L.-H."/>
            <person name="Turgeon B.G."/>
            <person name="Goodwin S.B."/>
            <person name="Spatafora J.W."/>
            <person name="Crous P.W."/>
            <person name="Grigoriev I.V."/>
        </authorList>
    </citation>
    <scope>NUCLEOTIDE SEQUENCE</scope>
    <source>
        <strain evidence="3">IPT5</strain>
    </source>
</reference>
<dbReference type="PANTHER" id="PTHR38790:SF9">
    <property type="entry name" value="F-BOX DOMAIN-CONTAINING PROTEIN"/>
    <property type="match status" value="1"/>
</dbReference>